<proteinExistence type="predicted"/>
<organism evidence="1 2">
    <name type="scientific">Clostridium gasigenes</name>
    <dbReference type="NCBI Taxonomy" id="94869"/>
    <lineage>
        <taxon>Bacteria</taxon>
        <taxon>Bacillati</taxon>
        <taxon>Bacillota</taxon>
        <taxon>Clostridia</taxon>
        <taxon>Eubacteriales</taxon>
        <taxon>Clostridiaceae</taxon>
        <taxon>Clostridium</taxon>
    </lineage>
</organism>
<gene>
    <name evidence="1" type="ORF">H7E68_19735</name>
</gene>
<dbReference type="EMBL" id="JACKWY010000040">
    <property type="protein sequence ID" value="MBB6716903.1"/>
    <property type="molecule type" value="Genomic_DNA"/>
</dbReference>
<evidence type="ECO:0000313" key="2">
    <source>
        <dbReference type="Proteomes" id="UP000585258"/>
    </source>
</evidence>
<reference evidence="1 2" key="1">
    <citation type="submission" date="2020-08" db="EMBL/GenBank/DDBJ databases">
        <title>Clostridia isolated from Swiss meat.</title>
        <authorList>
            <person name="Wambui J."/>
            <person name="Stevens M.J.A."/>
            <person name="Stephan R."/>
        </authorList>
    </citation>
    <scope>NUCLEOTIDE SEQUENCE [LARGE SCALE GENOMIC DNA]</scope>
    <source>
        <strain evidence="1 2">CM001</strain>
    </source>
</reference>
<protein>
    <submittedName>
        <fullName evidence="1">Uncharacterized protein</fullName>
    </submittedName>
</protein>
<dbReference type="RefSeq" id="WP_185165823.1">
    <property type="nucleotide sequence ID" value="NZ_JACKWY010000040.1"/>
</dbReference>
<dbReference type="Proteomes" id="UP000585258">
    <property type="component" value="Unassembled WGS sequence"/>
</dbReference>
<feature type="non-terminal residue" evidence="1">
    <location>
        <position position="1"/>
    </location>
</feature>
<sequence>DKKGNGSRDNEQGISDLNEDGVKNYKDVALKALEERYGEEFEIKQVGSTFAGKKGGKKLICNPVSNPAKFCFVEVDPKSLEVYDDYTNRIMEIKLGKLLEENSKDLFGENVRVRPMFNTVYDKHIFLDMEPIEFFQKHTLGCGMGVFIKSDGNINKSEEAIKVETFMNKLITMGLNRSFVSVWYCDENVYSNIDNNFYEVRLRNNFVKFYNDSQNSYNGTYSEIKDNKLKESVNEIEENFKK</sequence>
<evidence type="ECO:0000313" key="1">
    <source>
        <dbReference type="EMBL" id="MBB6716903.1"/>
    </source>
</evidence>
<comment type="caution">
    <text evidence="1">The sequence shown here is derived from an EMBL/GenBank/DDBJ whole genome shotgun (WGS) entry which is preliminary data.</text>
</comment>
<dbReference type="AlphaFoldDB" id="A0A7X0SIE3"/>
<accession>A0A7X0SIE3</accession>
<name>A0A7X0SIE3_9CLOT</name>